<dbReference type="EC" id="3.1.1.-" evidence="3"/>
<dbReference type="InterPro" id="IPR050309">
    <property type="entry name" value="Type-B_Carboxylest/Lipase"/>
</dbReference>
<reference evidence="5" key="1">
    <citation type="journal article" date="2021" name="IMA Fungus">
        <title>Genomic characterization of three marine fungi, including Emericellopsis atlantica sp. nov. with signatures of a generalist lifestyle and marine biomass degradation.</title>
        <authorList>
            <person name="Hagestad O.C."/>
            <person name="Hou L."/>
            <person name="Andersen J.H."/>
            <person name="Hansen E.H."/>
            <person name="Altermark B."/>
            <person name="Li C."/>
            <person name="Kuhnert E."/>
            <person name="Cox R.J."/>
            <person name="Crous P.W."/>
            <person name="Spatafora J.W."/>
            <person name="Lail K."/>
            <person name="Amirebrahimi M."/>
            <person name="Lipzen A."/>
            <person name="Pangilinan J."/>
            <person name="Andreopoulos W."/>
            <person name="Hayes R.D."/>
            <person name="Ng V."/>
            <person name="Grigoriev I.V."/>
            <person name="Jackson S.A."/>
            <person name="Sutton T.D.S."/>
            <person name="Dobson A.D.W."/>
            <person name="Rama T."/>
        </authorList>
    </citation>
    <scope>NUCLEOTIDE SEQUENCE</scope>
    <source>
        <strain evidence="5">TRa3180A</strain>
    </source>
</reference>
<dbReference type="InterPro" id="IPR029058">
    <property type="entry name" value="AB_hydrolase_fold"/>
</dbReference>
<evidence type="ECO:0000313" key="5">
    <source>
        <dbReference type="EMBL" id="KAG9244295.1"/>
    </source>
</evidence>
<accession>A0A9P7Z3N0</accession>
<evidence type="ECO:0000256" key="3">
    <source>
        <dbReference type="RuleBase" id="RU361235"/>
    </source>
</evidence>
<dbReference type="PROSITE" id="PS00941">
    <property type="entry name" value="CARBOXYLESTERASE_B_2"/>
    <property type="match status" value="1"/>
</dbReference>
<evidence type="ECO:0000256" key="2">
    <source>
        <dbReference type="ARBA" id="ARBA00022801"/>
    </source>
</evidence>
<dbReference type="Proteomes" id="UP000887226">
    <property type="component" value="Unassembled WGS sequence"/>
</dbReference>
<dbReference type="EMBL" id="MU253916">
    <property type="protein sequence ID" value="KAG9244295.1"/>
    <property type="molecule type" value="Genomic_DNA"/>
</dbReference>
<dbReference type="Gene3D" id="3.40.50.1820">
    <property type="entry name" value="alpha/beta hydrolase"/>
    <property type="match status" value="1"/>
</dbReference>
<dbReference type="PANTHER" id="PTHR11559">
    <property type="entry name" value="CARBOXYLESTERASE"/>
    <property type="match status" value="1"/>
</dbReference>
<evidence type="ECO:0000256" key="1">
    <source>
        <dbReference type="ARBA" id="ARBA00005964"/>
    </source>
</evidence>
<proteinExistence type="inferred from homology"/>
<protein>
    <recommendedName>
        <fullName evidence="3">Carboxylic ester hydrolase</fullName>
        <ecNumber evidence="3">3.1.1.-</ecNumber>
    </recommendedName>
</protein>
<evidence type="ECO:0000259" key="4">
    <source>
        <dbReference type="Pfam" id="PF00135"/>
    </source>
</evidence>
<comment type="similarity">
    <text evidence="1 3">Belongs to the type-B carboxylesterase/lipase family.</text>
</comment>
<comment type="caution">
    <text evidence="5">The sequence shown here is derived from an EMBL/GenBank/DDBJ whole genome shotgun (WGS) entry which is preliminary data.</text>
</comment>
<evidence type="ECO:0000313" key="6">
    <source>
        <dbReference type="Proteomes" id="UP000887226"/>
    </source>
</evidence>
<dbReference type="PROSITE" id="PS00122">
    <property type="entry name" value="CARBOXYLESTERASE_B_1"/>
    <property type="match status" value="1"/>
</dbReference>
<dbReference type="GO" id="GO:0016787">
    <property type="term" value="F:hydrolase activity"/>
    <property type="evidence" value="ECO:0007669"/>
    <property type="project" value="UniProtKB-KW"/>
</dbReference>
<keyword evidence="2 3" id="KW-0378">Hydrolase</keyword>
<sequence>MLTLSAYIHAMKMRVNDISKLLVAALVFGTGTLSKTVRTGSGPVKGHYTSAKHNVLAYLGIPYAQAPIGNLRFMPPVRYHGTTRLNGSNIGHACAAITPFAAGGNKLENYNLKLANLTAAGVAIIADQEQLVGTFSEDCLTVNVWAPAHDHGRSKKKAVMVYIYGGGFTSGSTQIAGYDGQHLASDWDVIVVTLNYRLNVLGFPGAPGLENKNPGFLDQRMAVEWVRDNIAGFGGDTSKITLFGQSAGSASVDSYTYSWAKDPIVSGFIMESGVAGFGDALPADNAAEWYKASEALGCGTKDNASDAVILSCIQNKPVGDVFKAIGDFKYNPTVDGITGFADYPALSRAGKFAQLPVLVGNNDYEVGIYIPVYALYGVTNDEAYYEDYQNRTFACPAGARANVSASHTLPVWRYRWFGEFPNTRLMTTPNSGAYHCSEIAFVWNTLPRGEGIPPDTPAEISIRKYVQGAWTTFAKDPQHGLDNYGWPRYTPYESTLIRLAYNNKTGTNKVTPALYDSTCKWTFPISKSGDSTHSTPEPEMPDFC</sequence>
<gene>
    <name evidence="5" type="ORF">BJ878DRAFT_78105</name>
</gene>
<dbReference type="AlphaFoldDB" id="A0A9P7Z3N0"/>
<feature type="domain" description="Carboxylesterase type B" evidence="4">
    <location>
        <begin position="382"/>
        <end position="505"/>
    </location>
</feature>
<dbReference type="InterPro" id="IPR019826">
    <property type="entry name" value="Carboxylesterase_B_AS"/>
</dbReference>
<dbReference type="Pfam" id="PF00135">
    <property type="entry name" value="COesterase"/>
    <property type="match status" value="2"/>
</dbReference>
<dbReference type="InterPro" id="IPR019819">
    <property type="entry name" value="Carboxylesterase_B_CS"/>
</dbReference>
<feature type="domain" description="Carboxylesterase type B" evidence="4">
    <location>
        <begin position="35"/>
        <end position="373"/>
    </location>
</feature>
<dbReference type="SUPFAM" id="SSF53474">
    <property type="entry name" value="alpha/beta-Hydrolases"/>
    <property type="match status" value="1"/>
</dbReference>
<organism evidence="5 6">
    <name type="scientific">Calycina marina</name>
    <dbReference type="NCBI Taxonomy" id="1763456"/>
    <lineage>
        <taxon>Eukaryota</taxon>
        <taxon>Fungi</taxon>
        <taxon>Dikarya</taxon>
        <taxon>Ascomycota</taxon>
        <taxon>Pezizomycotina</taxon>
        <taxon>Leotiomycetes</taxon>
        <taxon>Helotiales</taxon>
        <taxon>Pezizellaceae</taxon>
        <taxon>Calycina</taxon>
    </lineage>
</organism>
<name>A0A9P7Z3N0_9HELO</name>
<dbReference type="OrthoDB" id="408631at2759"/>
<keyword evidence="6" id="KW-1185">Reference proteome</keyword>
<dbReference type="InterPro" id="IPR002018">
    <property type="entry name" value="CarbesteraseB"/>
</dbReference>